<dbReference type="EMBL" id="CCJX01000054">
    <property type="protein sequence ID" value="CDT05020.1"/>
    <property type="molecule type" value="Genomic_DNA"/>
</dbReference>
<keyword evidence="1" id="KW-1133">Transmembrane helix</keyword>
<feature type="transmembrane region" description="Helical" evidence="1">
    <location>
        <begin position="25"/>
        <end position="46"/>
    </location>
</feature>
<sequence>MKHNTSVAPPATTSRQALKSNSKGFTIIELVVVIVILGIVSVTAASKFLNLQSDARISALQGLRGGMQGAADMVYPIAIQRNLEKLSSAQITIEGDNIELVYGYPAADSANAWSLLIESTFADSIFNENDPAEWYFHNTSRNEPWIRFMTKSKKKSSEDCFLLYNEATSSSTPTFELTTSGC</sequence>
<dbReference type="Pfam" id="PF07963">
    <property type="entry name" value="N_methyl"/>
    <property type="match status" value="1"/>
</dbReference>
<dbReference type="NCBIfam" id="TIGR02532">
    <property type="entry name" value="IV_pilin_GFxxxE"/>
    <property type="match status" value="1"/>
</dbReference>
<accession>A0ABP1WQ93</accession>
<comment type="caution">
    <text evidence="2">The sequence shown here is derived from an EMBL/GenBank/DDBJ whole genome shotgun (WGS) entry which is preliminary data.</text>
</comment>
<keyword evidence="1" id="KW-0472">Membrane</keyword>
<keyword evidence="3" id="KW-1185">Reference proteome</keyword>
<evidence type="ECO:0000313" key="3">
    <source>
        <dbReference type="Proteomes" id="UP000049077"/>
    </source>
</evidence>
<proteinExistence type="predicted"/>
<evidence type="ECO:0000313" key="2">
    <source>
        <dbReference type="EMBL" id="CDT05020.1"/>
    </source>
</evidence>
<reference evidence="2 3" key="1">
    <citation type="submission" date="2014-06" db="EMBL/GenBank/DDBJ databases">
        <authorList>
            <person name="Le Roux F."/>
        </authorList>
    </citation>
    <scope>NUCLEOTIDE SEQUENCE [LARGE SCALE GENOMIC DNA]</scope>
    <source>
        <strain evidence="2 3">J5-4</strain>
    </source>
</reference>
<dbReference type="SUPFAM" id="SSF54523">
    <property type="entry name" value="Pili subunits"/>
    <property type="match status" value="1"/>
</dbReference>
<protein>
    <submittedName>
        <fullName evidence="2">MSHA pilin protein MshA</fullName>
    </submittedName>
</protein>
<name>A0ABP1WQ93_9VIBR</name>
<dbReference type="Gene3D" id="3.30.700.10">
    <property type="entry name" value="Glycoprotein, Type 4 Pilin"/>
    <property type="match status" value="1"/>
</dbReference>
<dbReference type="Proteomes" id="UP000049077">
    <property type="component" value="Unassembled WGS sequence"/>
</dbReference>
<evidence type="ECO:0000256" key="1">
    <source>
        <dbReference type="SAM" id="Phobius"/>
    </source>
</evidence>
<organism evidence="2 3">
    <name type="scientific">Vibrio crassostreae</name>
    <dbReference type="NCBI Taxonomy" id="246167"/>
    <lineage>
        <taxon>Bacteria</taxon>
        <taxon>Pseudomonadati</taxon>
        <taxon>Pseudomonadota</taxon>
        <taxon>Gammaproteobacteria</taxon>
        <taxon>Vibrionales</taxon>
        <taxon>Vibrionaceae</taxon>
        <taxon>Vibrio</taxon>
    </lineage>
</organism>
<gene>
    <name evidence="2" type="ORF">VCR4J5_1470015</name>
</gene>
<dbReference type="InterPro" id="IPR045584">
    <property type="entry name" value="Pilin-like"/>
</dbReference>
<dbReference type="RefSeq" id="WP_048661400.1">
    <property type="nucleotide sequence ID" value="NZ_CAWMAN010000103.1"/>
</dbReference>
<dbReference type="InterPro" id="IPR012902">
    <property type="entry name" value="N_methyl_site"/>
</dbReference>
<keyword evidence="1" id="KW-0812">Transmembrane</keyword>